<feature type="compositionally biased region" description="Low complexity" evidence="6">
    <location>
        <begin position="480"/>
        <end position="501"/>
    </location>
</feature>
<dbReference type="InterPro" id="IPR019437">
    <property type="entry name" value="TPP1/Est3"/>
</dbReference>
<proteinExistence type="predicted"/>
<feature type="domain" description="Shelterin complex subunit TPP1/Est3" evidence="7">
    <location>
        <begin position="301"/>
        <end position="377"/>
    </location>
</feature>
<sequence>MCNKNSALFLATNPVSSPTVWPGYSYQLHHSQGRLEGNALKLDLVTSDLDLDATPPRGPRIGPGARQILDRGRHGVGGVLLQFGGISLSPGASSKRKDPKDYEKENLKRIREIQKRFREQERSREQGQPRPLKALWRSPKYDKVESRVKAQLQEPSPASGTEPTHFLRAHSRCGPGIPPPRAPSPQLNPPGPSAKGPGLDVDFISHNARTAKRAPRRHSRSLQVLAQVLEQQRQAQEHYNTTQKGHVPHYLLQRRDLWRREAEARQHSQPDPAMPPGHTCMPENQRLETLSNLLQSESIGKREEKEFGFRGAEGRLLLLQDCGVRVQVAEGGAPAEFYLQVNRFSLLPTEQPRERVIGCNQDPDVQKKLYDCLEEHLSESISPSAGLSLSQLLDEVQEDQEHRGALVHLAESCLMLAGPYTAPPLTRWASSHHRTTGEAVYTVPSSWLHISENDQRVLSSLGPGQRTQDPELPPPDPALEDLSLTLISPSSPTSSGTPALPGHMSSEESGASISLLPALSLAASDPVQKGSSRPVSAICSAPGPLPPSSIHPSHGPRSPLLSCTPSLSPLGHVPSPRQAIVTRAQKPSLEFKELGLPPKNRQHSPRTKTTTGALESSPVGVPLQIPHHLQDPPKKHRDGSAFQYEYEPPCTSLCAQVQAVRLPPQLVAWALHLLMEPQLESELTQV</sequence>
<dbReference type="AlphaFoldDB" id="A0A485N751"/>
<feature type="region of interest" description="Disordered" evidence="6">
    <location>
        <begin position="546"/>
        <end position="574"/>
    </location>
</feature>
<gene>
    <name evidence="8" type="ORF">LYPA_23C007449</name>
</gene>
<keyword evidence="9" id="KW-1185">Reference proteome</keyword>
<dbReference type="InterPro" id="IPR028631">
    <property type="entry name" value="ACD"/>
</dbReference>
<evidence type="ECO:0000259" key="7">
    <source>
        <dbReference type="Pfam" id="PF10341"/>
    </source>
</evidence>
<dbReference type="PANTHER" id="PTHR14487:SF3">
    <property type="entry name" value="ADRENOCORTICAL DYSPLASIA PROTEIN HOMOLOG"/>
    <property type="match status" value="1"/>
</dbReference>
<comment type="subcellular location">
    <subcellularLocation>
        <location evidence="2">Chromosome</location>
        <location evidence="2">Telomere</location>
    </subcellularLocation>
    <subcellularLocation>
        <location evidence="1">Nucleus</location>
    </subcellularLocation>
</comment>
<feature type="compositionally biased region" description="Basic and acidic residues" evidence="6">
    <location>
        <begin position="139"/>
        <end position="148"/>
    </location>
</feature>
<evidence type="ECO:0000256" key="5">
    <source>
        <dbReference type="ARBA" id="ARBA00023242"/>
    </source>
</evidence>
<dbReference type="GO" id="GO:0032211">
    <property type="term" value="P:negative regulation of telomere maintenance via telomerase"/>
    <property type="evidence" value="ECO:0007669"/>
    <property type="project" value="TreeGrafter"/>
</dbReference>
<dbReference type="GO" id="GO:0070187">
    <property type="term" value="C:shelterin complex"/>
    <property type="evidence" value="ECO:0007669"/>
    <property type="project" value="InterPro"/>
</dbReference>
<dbReference type="GO" id="GO:0016233">
    <property type="term" value="P:telomere capping"/>
    <property type="evidence" value="ECO:0007669"/>
    <property type="project" value="InterPro"/>
</dbReference>
<name>A0A485N751_LYNPA</name>
<evidence type="ECO:0000313" key="8">
    <source>
        <dbReference type="EMBL" id="VFV29220.1"/>
    </source>
</evidence>
<dbReference type="PANTHER" id="PTHR14487">
    <property type="entry name" value="ADRENOCORTICAL DYSPLASIA PROTEIN ACD"/>
    <property type="match status" value="1"/>
</dbReference>
<evidence type="ECO:0000256" key="4">
    <source>
        <dbReference type="ARBA" id="ARBA00022895"/>
    </source>
</evidence>
<reference evidence="8 9" key="1">
    <citation type="submission" date="2019-01" db="EMBL/GenBank/DDBJ databases">
        <authorList>
            <person name="Alioto T."/>
            <person name="Alioto T."/>
        </authorList>
    </citation>
    <scope>NUCLEOTIDE SEQUENCE [LARGE SCALE GENOMIC DNA]</scope>
</reference>
<evidence type="ECO:0000256" key="6">
    <source>
        <dbReference type="SAM" id="MobiDB-lite"/>
    </source>
</evidence>
<feature type="region of interest" description="Disordered" evidence="6">
    <location>
        <begin position="459"/>
        <end position="511"/>
    </location>
</feature>
<feature type="region of interest" description="Disordered" evidence="6">
    <location>
        <begin position="588"/>
        <end position="619"/>
    </location>
</feature>
<dbReference type="GO" id="GO:0007004">
    <property type="term" value="P:telomere maintenance via telomerase"/>
    <property type="evidence" value="ECO:0007669"/>
    <property type="project" value="InterPro"/>
</dbReference>
<organism evidence="8 9">
    <name type="scientific">Lynx pardinus</name>
    <name type="common">Iberian lynx</name>
    <name type="synonym">Felis pardina</name>
    <dbReference type="NCBI Taxonomy" id="191816"/>
    <lineage>
        <taxon>Eukaryota</taxon>
        <taxon>Metazoa</taxon>
        <taxon>Chordata</taxon>
        <taxon>Craniata</taxon>
        <taxon>Vertebrata</taxon>
        <taxon>Euteleostomi</taxon>
        <taxon>Mammalia</taxon>
        <taxon>Eutheria</taxon>
        <taxon>Laurasiatheria</taxon>
        <taxon>Carnivora</taxon>
        <taxon>Feliformia</taxon>
        <taxon>Felidae</taxon>
        <taxon>Felinae</taxon>
        <taxon>Lynx</taxon>
    </lineage>
</organism>
<keyword evidence="4" id="KW-0779">Telomere</keyword>
<feature type="compositionally biased region" description="Polar residues" evidence="6">
    <location>
        <begin position="153"/>
        <end position="162"/>
    </location>
</feature>
<accession>A0A485N751</accession>
<dbReference type="EMBL" id="CAAGRJ010012526">
    <property type="protein sequence ID" value="VFV29220.1"/>
    <property type="molecule type" value="Genomic_DNA"/>
</dbReference>
<feature type="compositionally biased region" description="Low complexity" evidence="6">
    <location>
        <begin position="556"/>
        <end position="570"/>
    </location>
</feature>
<dbReference type="GO" id="GO:0070198">
    <property type="term" value="P:protein localization to chromosome, telomeric region"/>
    <property type="evidence" value="ECO:0007669"/>
    <property type="project" value="TreeGrafter"/>
</dbReference>
<dbReference type="Proteomes" id="UP000386466">
    <property type="component" value="Unassembled WGS sequence"/>
</dbReference>
<evidence type="ECO:0000256" key="2">
    <source>
        <dbReference type="ARBA" id="ARBA00004574"/>
    </source>
</evidence>
<dbReference type="GO" id="GO:0042162">
    <property type="term" value="F:telomeric DNA binding"/>
    <property type="evidence" value="ECO:0007669"/>
    <property type="project" value="InterPro"/>
</dbReference>
<feature type="compositionally biased region" description="Basic and acidic residues" evidence="6">
    <location>
        <begin position="95"/>
        <end position="127"/>
    </location>
</feature>
<dbReference type="GO" id="GO:0005697">
    <property type="term" value="C:telomerase holoenzyme complex"/>
    <property type="evidence" value="ECO:0007669"/>
    <property type="project" value="InterPro"/>
</dbReference>
<dbReference type="Gene3D" id="2.40.50.960">
    <property type="match status" value="1"/>
</dbReference>
<evidence type="ECO:0000313" key="9">
    <source>
        <dbReference type="Proteomes" id="UP000386466"/>
    </source>
</evidence>
<dbReference type="Pfam" id="PF10341">
    <property type="entry name" value="TPP1"/>
    <property type="match status" value="1"/>
</dbReference>
<keyword evidence="3" id="KW-0158">Chromosome</keyword>
<feature type="compositionally biased region" description="Pro residues" evidence="6">
    <location>
        <begin position="176"/>
        <end position="192"/>
    </location>
</feature>
<protein>
    <submittedName>
        <fullName evidence="8">Adrenocortical dysplasia protein</fullName>
    </submittedName>
</protein>
<evidence type="ECO:0000256" key="3">
    <source>
        <dbReference type="ARBA" id="ARBA00022454"/>
    </source>
</evidence>
<evidence type="ECO:0000256" key="1">
    <source>
        <dbReference type="ARBA" id="ARBA00004123"/>
    </source>
</evidence>
<keyword evidence="5" id="KW-0539">Nucleus</keyword>
<feature type="region of interest" description="Disordered" evidence="6">
    <location>
        <begin position="87"/>
        <end position="201"/>
    </location>
</feature>